<dbReference type="SUPFAM" id="SSF53335">
    <property type="entry name" value="S-adenosyl-L-methionine-dependent methyltransferases"/>
    <property type="match status" value="1"/>
</dbReference>
<organism evidence="1">
    <name type="scientific">freshwater metagenome</name>
    <dbReference type="NCBI Taxonomy" id="449393"/>
    <lineage>
        <taxon>unclassified sequences</taxon>
        <taxon>metagenomes</taxon>
        <taxon>ecological metagenomes</taxon>
    </lineage>
</organism>
<name>A0A094QS76_9ZZZZ</name>
<protein>
    <recommendedName>
        <fullName evidence="2">Methyltransferase type 11 domain-containing protein</fullName>
    </recommendedName>
</protein>
<accession>A0A094QS76</accession>
<evidence type="ECO:0000313" key="1">
    <source>
        <dbReference type="EMBL" id="KGA17521.1"/>
    </source>
</evidence>
<reference evidence="1" key="1">
    <citation type="submission" date="2014-05" db="EMBL/GenBank/DDBJ databases">
        <title>Key roles for freshwater Actinobacteria revealed by deep metagenomic sequencing.</title>
        <authorList>
            <person name="Ghai R."/>
            <person name="Mizuno C.M."/>
            <person name="Picazo A."/>
            <person name="Camacho A."/>
            <person name="Rodriguez-Valera F."/>
        </authorList>
    </citation>
    <scope>NUCLEOTIDE SEQUENCE</scope>
</reference>
<dbReference type="AlphaFoldDB" id="A0A094QS76"/>
<evidence type="ECO:0008006" key="2">
    <source>
        <dbReference type="Google" id="ProtNLM"/>
    </source>
</evidence>
<dbReference type="PANTHER" id="PTHR43861">
    <property type="entry name" value="TRANS-ACONITATE 2-METHYLTRANSFERASE-RELATED"/>
    <property type="match status" value="1"/>
</dbReference>
<comment type="caution">
    <text evidence="1">The sequence shown here is derived from an EMBL/GenBank/DDBJ whole genome shotgun (WGS) entry which is preliminary data.</text>
</comment>
<dbReference type="Pfam" id="PF13489">
    <property type="entry name" value="Methyltransf_23"/>
    <property type="match status" value="1"/>
</dbReference>
<dbReference type="CDD" id="cd02440">
    <property type="entry name" value="AdoMet_MTases"/>
    <property type="match status" value="1"/>
</dbReference>
<gene>
    <name evidence="1" type="ORF">GM50_11540</name>
</gene>
<dbReference type="Gene3D" id="3.40.50.150">
    <property type="entry name" value="Vaccinia Virus protein VP39"/>
    <property type="match status" value="1"/>
</dbReference>
<dbReference type="EMBL" id="JNSK01000041">
    <property type="protein sequence ID" value="KGA17521.1"/>
    <property type="molecule type" value="Genomic_DNA"/>
</dbReference>
<sequence length="223" mass="25208">MDKNREAAGHEYFSQLYGAISKEGQPQQTVFDKWRDKIMFNIYAKYSSKELSQSDVLDVGCGYGWLLDAFEGARSLCGVDIAHHAVEVAAGRKPERFFKQGDLHDASPFSQKFDLILAINIIEHLSDPEAGIQSISASAKPGAILLVHMPTISNWLTRWEYSKLYDSDPTHIYRPSGKSVRKLFEAEGFETLRDSYLPHFPAILTKLWPIHPAYLAVFKKSVL</sequence>
<dbReference type="InterPro" id="IPR029063">
    <property type="entry name" value="SAM-dependent_MTases_sf"/>
</dbReference>
<proteinExistence type="predicted"/>